<accession>M0CQH9</accession>
<dbReference type="AlphaFoldDB" id="M0CQH9"/>
<gene>
    <name evidence="3" type="ORF">C477_00565</name>
</gene>
<proteinExistence type="predicted"/>
<keyword evidence="2" id="KW-1133">Transmembrane helix</keyword>
<reference evidence="3 4" key="1">
    <citation type="journal article" date="2014" name="PLoS Genet.">
        <title>Phylogenetically driven sequencing of extremely halophilic archaea reveals strategies for static and dynamic osmo-response.</title>
        <authorList>
            <person name="Becker E.A."/>
            <person name="Seitzer P.M."/>
            <person name="Tritt A."/>
            <person name="Larsen D."/>
            <person name="Krusor M."/>
            <person name="Yao A.I."/>
            <person name="Wu D."/>
            <person name="Madern D."/>
            <person name="Eisen J.A."/>
            <person name="Darling A.E."/>
            <person name="Facciotti M.T."/>
        </authorList>
    </citation>
    <scope>NUCLEOTIDE SEQUENCE [LARGE SCALE GENOMIC DNA]</scope>
    <source>
        <strain evidence="3 4">JCM 13891</strain>
    </source>
</reference>
<dbReference type="eggNOG" id="ENOG502N5KK">
    <property type="taxonomic scope" value="Archaea"/>
</dbReference>
<keyword evidence="2" id="KW-0472">Membrane</keyword>
<evidence type="ECO:0000256" key="1">
    <source>
        <dbReference type="SAM" id="MobiDB-lite"/>
    </source>
</evidence>
<organism evidence="3 4">
    <name type="scientific">Haloterrigena salina JCM 13891</name>
    <dbReference type="NCBI Taxonomy" id="1227488"/>
    <lineage>
        <taxon>Archaea</taxon>
        <taxon>Methanobacteriati</taxon>
        <taxon>Methanobacteriota</taxon>
        <taxon>Stenosarchaea group</taxon>
        <taxon>Halobacteria</taxon>
        <taxon>Halobacteriales</taxon>
        <taxon>Natrialbaceae</taxon>
        <taxon>Haloterrigena</taxon>
    </lineage>
</organism>
<name>M0CQH9_9EURY</name>
<evidence type="ECO:0000313" key="4">
    <source>
        <dbReference type="Proteomes" id="UP000011657"/>
    </source>
</evidence>
<protein>
    <submittedName>
        <fullName evidence="3">Uncharacterized protein</fullName>
    </submittedName>
</protein>
<feature type="compositionally biased region" description="Polar residues" evidence="1">
    <location>
        <begin position="1"/>
        <end position="16"/>
    </location>
</feature>
<sequence length="84" mass="8864">MSDMTDTTTMEPSSESNAERRRSVSLPGSRALRISIAVAIALMGAGILLFDGPMAGVLGLWGLSLLGAAIVGSVAYRIWYRYGS</sequence>
<evidence type="ECO:0000256" key="2">
    <source>
        <dbReference type="SAM" id="Phobius"/>
    </source>
</evidence>
<dbReference type="STRING" id="1227488.C477_00565"/>
<evidence type="ECO:0000313" key="3">
    <source>
        <dbReference type="EMBL" id="ELZ24657.1"/>
    </source>
</evidence>
<comment type="caution">
    <text evidence="3">The sequence shown here is derived from an EMBL/GenBank/DDBJ whole genome shotgun (WGS) entry which is preliminary data.</text>
</comment>
<keyword evidence="4" id="KW-1185">Reference proteome</keyword>
<feature type="region of interest" description="Disordered" evidence="1">
    <location>
        <begin position="1"/>
        <end position="27"/>
    </location>
</feature>
<dbReference type="Proteomes" id="UP000011657">
    <property type="component" value="Unassembled WGS sequence"/>
</dbReference>
<feature type="transmembrane region" description="Helical" evidence="2">
    <location>
        <begin position="31"/>
        <end position="50"/>
    </location>
</feature>
<dbReference type="PATRIC" id="fig|1227488.3.peg.114"/>
<dbReference type="OrthoDB" id="187193at2157"/>
<dbReference type="EMBL" id="AOIS01000003">
    <property type="protein sequence ID" value="ELZ24657.1"/>
    <property type="molecule type" value="Genomic_DNA"/>
</dbReference>
<feature type="transmembrane region" description="Helical" evidence="2">
    <location>
        <begin position="56"/>
        <end position="79"/>
    </location>
</feature>
<keyword evidence="2" id="KW-0812">Transmembrane</keyword>